<comment type="caution">
    <text evidence="3">The sequence shown here is derived from an EMBL/GenBank/DDBJ whole genome shotgun (WGS) entry which is preliminary data.</text>
</comment>
<evidence type="ECO:0000313" key="4">
    <source>
        <dbReference type="Proteomes" id="UP000288607"/>
    </source>
</evidence>
<keyword evidence="1" id="KW-0175">Coiled coil</keyword>
<protein>
    <submittedName>
        <fullName evidence="3">Uncharacterized protein</fullName>
    </submittedName>
</protein>
<dbReference type="RefSeq" id="WP_126029921.1">
    <property type="nucleotide sequence ID" value="NZ_JAFEJY010000004.1"/>
</dbReference>
<evidence type="ECO:0000256" key="2">
    <source>
        <dbReference type="SAM" id="MobiDB-lite"/>
    </source>
</evidence>
<evidence type="ECO:0000313" key="3">
    <source>
        <dbReference type="EMBL" id="RSX51179.1"/>
    </source>
</evidence>
<evidence type="ECO:0000256" key="1">
    <source>
        <dbReference type="SAM" id="Coils"/>
    </source>
</evidence>
<feature type="coiled-coil region" evidence="1">
    <location>
        <begin position="605"/>
        <end position="639"/>
    </location>
</feature>
<dbReference type="OrthoDB" id="8452205at2"/>
<dbReference type="Proteomes" id="UP000288607">
    <property type="component" value="Unassembled WGS sequence"/>
</dbReference>
<keyword evidence="4" id="KW-1185">Reference proteome</keyword>
<dbReference type="EMBL" id="QXGJ01000004">
    <property type="protein sequence ID" value="RSX51179.1"/>
    <property type="molecule type" value="Genomic_DNA"/>
</dbReference>
<accession>A0A430FEA8</accession>
<feature type="region of interest" description="Disordered" evidence="2">
    <location>
        <begin position="198"/>
        <end position="236"/>
    </location>
</feature>
<proteinExistence type="predicted"/>
<organism evidence="3 4">
    <name type="scientific">Bifidobacterium callimiconis</name>
    <dbReference type="NCBI Taxonomy" id="2306973"/>
    <lineage>
        <taxon>Bacteria</taxon>
        <taxon>Bacillati</taxon>
        <taxon>Actinomycetota</taxon>
        <taxon>Actinomycetes</taxon>
        <taxon>Bifidobacteriales</taxon>
        <taxon>Bifidobacteriaceae</taxon>
        <taxon>Bifidobacterium</taxon>
    </lineage>
</organism>
<feature type="compositionally biased region" description="Polar residues" evidence="2">
    <location>
        <begin position="198"/>
        <end position="215"/>
    </location>
</feature>
<name>A0A430FEA8_9BIFI</name>
<dbReference type="AlphaFoldDB" id="A0A430FEA8"/>
<reference evidence="3 4" key="1">
    <citation type="submission" date="2018-09" db="EMBL/GenBank/DDBJ databases">
        <title>Characterization of the phylogenetic diversity of five novel species belonging to the genus Bifidobacterium.</title>
        <authorList>
            <person name="Lugli G.A."/>
            <person name="Duranti S."/>
            <person name="Milani C."/>
        </authorList>
    </citation>
    <scope>NUCLEOTIDE SEQUENCE [LARGE SCALE GENOMIC DNA]</scope>
    <source>
        <strain evidence="3 4">2028B</strain>
    </source>
</reference>
<gene>
    <name evidence="3" type="ORF">D2E23_1024</name>
</gene>
<sequence>MSTTRDPYSSRFPADCPVHIRSVDDVIALERYLRRRSRRERPLVVMTHRKDGDDLAIDPRSLLDDFDIDVAILDTVDVCRQLTSRIGKERSVFGGAVRVYPSTAQWWKDDNFRASKLILNIRVSAKAFEYDVRDAISRQIALERQAHKVQQSRLVTNVAPTITTNASNATGHVDAADVSGTSAEDSAINVGGASFSTADAVSPNVSTSSTGTTAPGNDADDNRVPLSAPAASTEPEGTLVTAAIRDKADGTVHLVREDQAEELAEYLTDPERRIPVVVATRTSSTHRPVFDTESLARELESTAIVFELDSAKTAWNLTAALPTDAQVYGGMLRAYPPDLEWVDDPSRLGGPYGGFTEEQRKIQRRQLIDDAEGMVARAYSTIAPTVPEQTVPVTATVIGVYPQRGIARLVSGAMASVILPAETDGIPVPADRMLARGQVIHGEFSSRDRMITGLAVRVGKDAIADYAEGDTVLGRIDTVRMDYCMVTLYPGVKIMVEAADALGDAFGEHEDLRLLLDPGTVLPMLIVARGTEQNDWLVSFVEADKEHIKSAPAMIDGGPAWLQPADQGVLKPNADDRQRAIVIDADTDVRELIPEDAGEDAAEMIMTLAAQIGEEQRANEKMRAELDTLQRQNGSLREDAMSQRRARIYQGQQYRTLRGLFRNDKERLLFERDRFDMWIREAWALRFPAADKKHRQLPEHWDYTSEFFDSLEKTQINRQRVVDAALEVLTGIAQQSKSRRCHRLRTGSGAEEAFRVGPHGEKVWRIYLDQGHSARRLHYYEDAKGQYTFASVGVHDDDLR</sequence>